<evidence type="ECO:0000313" key="2">
    <source>
        <dbReference type="EMBL" id="MBW71905.1"/>
    </source>
</evidence>
<proteinExistence type="predicted"/>
<keyword evidence="1" id="KW-0732">Signal</keyword>
<name>A0A2M4D2X0_ANODA</name>
<feature type="chain" id="PRO_5014934713" evidence="1">
    <location>
        <begin position="20"/>
        <end position="272"/>
    </location>
</feature>
<dbReference type="EMBL" id="GGFL01007727">
    <property type="protein sequence ID" value="MBW71905.1"/>
    <property type="molecule type" value="Transcribed_RNA"/>
</dbReference>
<protein>
    <submittedName>
        <fullName evidence="2">Putative secreted protein</fullName>
    </submittedName>
</protein>
<feature type="signal peptide" evidence="1">
    <location>
        <begin position="1"/>
        <end position="19"/>
    </location>
</feature>
<accession>A0A2M4D2X0</accession>
<organism evidence="2">
    <name type="scientific">Anopheles darlingi</name>
    <name type="common">Mosquito</name>
    <dbReference type="NCBI Taxonomy" id="43151"/>
    <lineage>
        <taxon>Eukaryota</taxon>
        <taxon>Metazoa</taxon>
        <taxon>Ecdysozoa</taxon>
        <taxon>Arthropoda</taxon>
        <taxon>Hexapoda</taxon>
        <taxon>Insecta</taxon>
        <taxon>Pterygota</taxon>
        <taxon>Neoptera</taxon>
        <taxon>Endopterygota</taxon>
        <taxon>Diptera</taxon>
        <taxon>Nematocera</taxon>
        <taxon>Culicoidea</taxon>
        <taxon>Culicidae</taxon>
        <taxon>Anophelinae</taxon>
        <taxon>Anopheles</taxon>
    </lineage>
</organism>
<evidence type="ECO:0000256" key="1">
    <source>
        <dbReference type="SAM" id="SignalP"/>
    </source>
</evidence>
<dbReference type="AlphaFoldDB" id="A0A2M4D2X0"/>
<reference evidence="2" key="1">
    <citation type="submission" date="2018-01" db="EMBL/GenBank/DDBJ databases">
        <title>An insight into the sialome of Amazonian anophelines.</title>
        <authorList>
            <person name="Ribeiro J.M."/>
            <person name="Scarpassa V."/>
            <person name="Calvo E."/>
        </authorList>
    </citation>
    <scope>NUCLEOTIDE SEQUENCE</scope>
</reference>
<sequence>MLPMVLLLLSICCLAAVEPAVEATAAVVCGLRVLTAPTLLVLAAATVAAVIGCTGSSQKPPAELILLLVAALATAKVPNSVALSPPQALEEFQYCRVLPLAPCQTAEPNASEGSSFLILPPFGGCAAMAATVRPPAPTFFSRARSAAAASSACISANGFTFAGTRFWAFHLSLLSSCDCSSISCCCSCCSRKLCSWRASRARRSRSAFWISAKLRPLVATSATAADHGAGLLGGGRWTCCCCCCCSGCCCCCCCSCILSASRRCDSSSLAFF</sequence>